<evidence type="ECO:0000313" key="2">
    <source>
        <dbReference type="Proteomes" id="UP000767291"/>
    </source>
</evidence>
<proteinExistence type="predicted"/>
<keyword evidence="2" id="KW-1185">Reference proteome</keyword>
<evidence type="ECO:0000313" key="1">
    <source>
        <dbReference type="EMBL" id="MBP1855052.1"/>
    </source>
</evidence>
<dbReference type="RefSeq" id="WP_209456532.1">
    <property type="nucleotide sequence ID" value="NZ_BAAACS010000002.1"/>
</dbReference>
<sequence>MVGSLILPVNAEEISETGDKTRTYSEKQITDVESLYNMGESGISDVAENSNDVAKVINPETGEEEFLETMSTTQLVEVKQARNESEETYVKTTFIKEPEPESEVIQTRASKNEDAYDKTGGVRVYSTVTYTTSSGDGKFTYIKMTKMSGGFSI</sequence>
<name>A0ABS4EAS9_9FIRM</name>
<reference evidence="1 2" key="1">
    <citation type="submission" date="2021-03" db="EMBL/GenBank/DDBJ databases">
        <title>Genomic Encyclopedia of Type Strains, Phase IV (KMG-IV): sequencing the most valuable type-strain genomes for metagenomic binning, comparative biology and taxonomic classification.</title>
        <authorList>
            <person name="Goeker M."/>
        </authorList>
    </citation>
    <scope>NUCLEOTIDE SEQUENCE [LARGE SCALE GENOMIC DNA]</scope>
    <source>
        <strain evidence="1 2">DSM 1289</strain>
    </source>
</reference>
<comment type="caution">
    <text evidence="1">The sequence shown here is derived from an EMBL/GenBank/DDBJ whole genome shotgun (WGS) entry which is preliminary data.</text>
</comment>
<dbReference type="Proteomes" id="UP000767291">
    <property type="component" value="Unassembled WGS sequence"/>
</dbReference>
<organism evidence="1 2">
    <name type="scientific">Metaclostridioides mangenotii</name>
    <dbReference type="NCBI Taxonomy" id="1540"/>
    <lineage>
        <taxon>Bacteria</taxon>
        <taxon>Bacillati</taxon>
        <taxon>Bacillota</taxon>
        <taxon>Clostridia</taxon>
        <taxon>Peptostreptococcales</taxon>
        <taxon>Peptostreptococcaceae</taxon>
        <taxon>Metaclostridioides</taxon>
    </lineage>
</organism>
<protein>
    <submittedName>
        <fullName evidence="1">Uncharacterized protein</fullName>
    </submittedName>
</protein>
<accession>A0ABS4EAS9</accession>
<gene>
    <name evidence="1" type="ORF">J2Z43_001445</name>
</gene>
<dbReference type="EMBL" id="JAGGJX010000002">
    <property type="protein sequence ID" value="MBP1855052.1"/>
    <property type="molecule type" value="Genomic_DNA"/>
</dbReference>